<dbReference type="PROSITE" id="PS50253">
    <property type="entry name" value="COX3"/>
    <property type="match status" value="1"/>
</dbReference>
<evidence type="ECO:0000256" key="1">
    <source>
        <dbReference type="ARBA" id="ARBA00004141"/>
    </source>
</evidence>
<evidence type="ECO:0000313" key="8">
    <source>
        <dbReference type="EMBL" id="SVB40871.1"/>
    </source>
</evidence>
<feature type="transmembrane region" description="Helical" evidence="6">
    <location>
        <begin position="32"/>
        <end position="54"/>
    </location>
</feature>
<organism evidence="8">
    <name type="scientific">marine metagenome</name>
    <dbReference type="NCBI Taxonomy" id="408172"/>
    <lineage>
        <taxon>unclassified sequences</taxon>
        <taxon>metagenomes</taxon>
        <taxon>ecological metagenomes</taxon>
    </lineage>
</organism>
<sequence length="203" mass="22440">VSLFRTLSTKPWVAERGYVSDSHGFSPPTAKVFLSVFLGVVTAVFGLLTAAYFIRMAYADWQSIPVPALLWLNTAILIGSSCMLQWARNAAVKGDAADSIRPGLLAGGVLAFVFLIGQYFVWRQLGSLGYFVDSNPSNSFFYLITGLHGLHLAGGLIAWLRASFRLWQGADVARIRMSVELCTVYWHFLLLVWLVMFGLLLVT</sequence>
<evidence type="ECO:0000256" key="3">
    <source>
        <dbReference type="ARBA" id="ARBA00022692"/>
    </source>
</evidence>
<feature type="transmembrane region" description="Helical" evidence="6">
    <location>
        <begin position="99"/>
        <end position="120"/>
    </location>
</feature>
<dbReference type="AlphaFoldDB" id="A0A382DT08"/>
<reference evidence="8" key="1">
    <citation type="submission" date="2018-05" db="EMBL/GenBank/DDBJ databases">
        <authorList>
            <person name="Lanie J.A."/>
            <person name="Ng W.-L."/>
            <person name="Kazmierczak K.M."/>
            <person name="Andrzejewski T.M."/>
            <person name="Davidsen T.M."/>
            <person name="Wayne K.J."/>
            <person name="Tettelin H."/>
            <person name="Glass J.I."/>
            <person name="Rusch D."/>
            <person name="Podicherti R."/>
            <person name="Tsui H.-C.T."/>
            <person name="Winkler M.E."/>
        </authorList>
    </citation>
    <scope>NUCLEOTIDE SEQUENCE</scope>
</reference>
<dbReference type="EMBL" id="UINC01040672">
    <property type="protein sequence ID" value="SVB40871.1"/>
    <property type="molecule type" value="Genomic_DNA"/>
</dbReference>
<dbReference type="Gene3D" id="1.20.120.80">
    <property type="entry name" value="Cytochrome c oxidase, subunit III, four-helix bundle"/>
    <property type="match status" value="1"/>
</dbReference>
<keyword evidence="4 6" id="KW-1133">Transmembrane helix</keyword>
<dbReference type="GO" id="GO:0016020">
    <property type="term" value="C:membrane"/>
    <property type="evidence" value="ECO:0007669"/>
    <property type="project" value="UniProtKB-SubCell"/>
</dbReference>
<dbReference type="PANTHER" id="PTHR11403">
    <property type="entry name" value="CYTOCHROME C OXIDASE SUBUNIT III"/>
    <property type="match status" value="1"/>
</dbReference>
<dbReference type="Pfam" id="PF00510">
    <property type="entry name" value="COX3"/>
    <property type="match status" value="1"/>
</dbReference>
<dbReference type="SUPFAM" id="SSF81452">
    <property type="entry name" value="Cytochrome c oxidase subunit III-like"/>
    <property type="match status" value="1"/>
</dbReference>
<name>A0A382DT08_9ZZZZ</name>
<comment type="similarity">
    <text evidence="2">Belongs to the cytochrome c oxidase subunit 3 family.</text>
</comment>
<dbReference type="GO" id="GO:0004129">
    <property type="term" value="F:cytochrome-c oxidase activity"/>
    <property type="evidence" value="ECO:0007669"/>
    <property type="project" value="InterPro"/>
</dbReference>
<accession>A0A382DT08</accession>
<dbReference type="CDD" id="cd02865">
    <property type="entry name" value="Heme_Cu_Oxidase_III_2"/>
    <property type="match status" value="1"/>
</dbReference>
<keyword evidence="5 6" id="KW-0472">Membrane</keyword>
<dbReference type="InterPro" id="IPR000298">
    <property type="entry name" value="Cyt_c_oxidase-like_su3"/>
</dbReference>
<proteinExistence type="inferred from homology"/>
<feature type="transmembrane region" description="Helical" evidence="6">
    <location>
        <begin position="140"/>
        <end position="160"/>
    </location>
</feature>
<dbReference type="InterPro" id="IPR035973">
    <property type="entry name" value="Cyt_c_oxidase_su3-like_sf"/>
</dbReference>
<dbReference type="GO" id="GO:0019646">
    <property type="term" value="P:aerobic electron transport chain"/>
    <property type="evidence" value="ECO:0007669"/>
    <property type="project" value="InterPro"/>
</dbReference>
<protein>
    <recommendedName>
        <fullName evidence="7">Heme-copper oxidase subunit III family profile domain-containing protein</fullName>
    </recommendedName>
</protein>
<dbReference type="PANTHER" id="PTHR11403:SF10">
    <property type="entry name" value="CYTOCHROME C OXIDASE"/>
    <property type="match status" value="1"/>
</dbReference>
<feature type="transmembrane region" description="Helical" evidence="6">
    <location>
        <begin position="66"/>
        <end position="87"/>
    </location>
</feature>
<evidence type="ECO:0000256" key="5">
    <source>
        <dbReference type="ARBA" id="ARBA00023136"/>
    </source>
</evidence>
<feature type="transmembrane region" description="Helical" evidence="6">
    <location>
        <begin position="181"/>
        <end position="202"/>
    </location>
</feature>
<keyword evidence="3 6" id="KW-0812">Transmembrane</keyword>
<feature type="non-terminal residue" evidence="8">
    <location>
        <position position="1"/>
    </location>
</feature>
<comment type="subcellular location">
    <subcellularLocation>
        <location evidence="1">Membrane</location>
        <topology evidence="1">Multi-pass membrane protein</topology>
    </subcellularLocation>
</comment>
<dbReference type="InterPro" id="IPR024791">
    <property type="entry name" value="Cyt_c/ubiquinol_Oxase_su3"/>
</dbReference>
<evidence type="ECO:0000256" key="4">
    <source>
        <dbReference type="ARBA" id="ARBA00022989"/>
    </source>
</evidence>
<dbReference type="InterPro" id="IPR013833">
    <property type="entry name" value="Cyt_c_oxidase_su3_a-hlx"/>
</dbReference>
<evidence type="ECO:0000256" key="2">
    <source>
        <dbReference type="ARBA" id="ARBA00010581"/>
    </source>
</evidence>
<feature type="domain" description="Heme-copper oxidase subunit III family profile" evidence="7">
    <location>
        <begin position="32"/>
        <end position="203"/>
    </location>
</feature>
<gene>
    <name evidence="8" type="ORF">METZ01_LOCUS193725</name>
</gene>
<evidence type="ECO:0000256" key="6">
    <source>
        <dbReference type="SAM" id="Phobius"/>
    </source>
</evidence>
<evidence type="ECO:0000259" key="7">
    <source>
        <dbReference type="PROSITE" id="PS50253"/>
    </source>
</evidence>